<organism evidence="6 7">
    <name type="scientific">Arthrobacter livingstonensis</name>
    <dbReference type="NCBI Taxonomy" id="670078"/>
    <lineage>
        <taxon>Bacteria</taxon>
        <taxon>Bacillati</taxon>
        <taxon>Actinomycetota</taxon>
        <taxon>Actinomycetes</taxon>
        <taxon>Micrococcales</taxon>
        <taxon>Micrococcaceae</taxon>
        <taxon>Arthrobacter</taxon>
    </lineage>
</organism>
<keyword evidence="2" id="KW-0805">Transcription regulation</keyword>
<evidence type="ECO:0000313" key="6">
    <source>
        <dbReference type="EMBL" id="PYI64396.1"/>
    </source>
</evidence>
<dbReference type="SUPFAM" id="SSF53850">
    <property type="entry name" value="Periplasmic binding protein-like II"/>
    <property type="match status" value="1"/>
</dbReference>
<evidence type="ECO:0000256" key="2">
    <source>
        <dbReference type="ARBA" id="ARBA00023015"/>
    </source>
</evidence>
<dbReference type="GO" id="GO:0003677">
    <property type="term" value="F:DNA binding"/>
    <property type="evidence" value="ECO:0007669"/>
    <property type="project" value="UniProtKB-KW"/>
</dbReference>
<dbReference type="PANTHER" id="PTHR30346:SF0">
    <property type="entry name" value="HCA OPERON TRANSCRIPTIONAL ACTIVATOR HCAR"/>
    <property type="match status" value="1"/>
</dbReference>
<dbReference type="InterPro" id="IPR000847">
    <property type="entry name" value="LysR_HTH_N"/>
</dbReference>
<evidence type="ECO:0000256" key="3">
    <source>
        <dbReference type="ARBA" id="ARBA00023125"/>
    </source>
</evidence>
<evidence type="ECO:0000259" key="5">
    <source>
        <dbReference type="PROSITE" id="PS50931"/>
    </source>
</evidence>
<dbReference type="GO" id="GO:0003700">
    <property type="term" value="F:DNA-binding transcription factor activity"/>
    <property type="evidence" value="ECO:0007669"/>
    <property type="project" value="InterPro"/>
</dbReference>
<comment type="similarity">
    <text evidence="1">Belongs to the LysR transcriptional regulatory family.</text>
</comment>
<name>A0A2V5LS11_9MICC</name>
<evidence type="ECO:0000313" key="7">
    <source>
        <dbReference type="Proteomes" id="UP000247832"/>
    </source>
</evidence>
<accession>A0A2V5LS11</accession>
<dbReference type="RefSeq" id="WP_110503133.1">
    <property type="nucleotide sequence ID" value="NZ_QJVD01000053.1"/>
</dbReference>
<dbReference type="Gene3D" id="1.10.10.10">
    <property type="entry name" value="Winged helix-like DNA-binding domain superfamily/Winged helix DNA-binding domain"/>
    <property type="match status" value="1"/>
</dbReference>
<dbReference type="AlphaFoldDB" id="A0A2V5LS11"/>
<dbReference type="Proteomes" id="UP000247832">
    <property type="component" value="Unassembled WGS sequence"/>
</dbReference>
<evidence type="ECO:0000256" key="4">
    <source>
        <dbReference type="ARBA" id="ARBA00023163"/>
    </source>
</evidence>
<reference evidence="6 7" key="1">
    <citation type="submission" date="2018-05" db="EMBL/GenBank/DDBJ databases">
        <title>Genetic diversity of glacier-inhabiting Cryobacterium bacteria in China and description of Cryobacterium mengkeensis sp. nov. and Arthrobacter glacialis sp. nov.</title>
        <authorList>
            <person name="Liu Q."/>
            <person name="Xin Y.-H."/>
        </authorList>
    </citation>
    <scope>NUCLEOTIDE SEQUENCE [LARGE SCALE GENOMIC DNA]</scope>
    <source>
        <strain evidence="6 7">LI2</strain>
    </source>
</reference>
<dbReference type="Pfam" id="PF03466">
    <property type="entry name" value="LysR_substrate"/>
    <property type="match status" value="1"/>
</dbReference>
<dbReference type="SUPFAM" id="SSF46785">
    <property type="entry name" value="Winged helix' DNA-binding domain"/>
    <property type="match status" value="1"/>
</dbReference>
<dbReference type="InterPro" id="IPR036390">
    <property type="entry name" value="WH_DNA-bd_sf"/>
</dbReference>
<keyword evidence="7" id="KW-1185">Reference proteome</keyword>
<gene>
    <name evidence="6" type="ORF">CVV68_22030</name>
</gene>
<proteinExistence type="inferred from homology"/>
<dbReference type="InterPro" id="IPR005119">
    <property type="entry name" value="LysR_subst-bd"/>
</dbReference>
<dbReference type="PANTHER" id="PTHR30346">
    <property type="entry name" value="TRANSCRIPTIONAL DUAL REGULATOR HCAR-RELATED"/>
    <property type="match status" value="1"/>
</dbReference>
<comment type="caution">
    <text evidence="6">The sequence shown here is derived from an EMBL/GenBank/DDBJ whole genome shotgun (WGS) entry which is preliminary data.</text>
</comment>
<dbReference type="PROSITE" id="PS50931">
    <property type="entry name" value="HTH_LYSR"/>
    <property type="match status" value="1"/>
</dbReference>
<sequence length="297" mass="32942">MEFRPDVHPRVLRYFIALAEAGTYTRAAALLHVATPSLSQQISRLEAVLDVRLVERDHRGARLTPAGEEFLAAARHLLLMHDQMIARVREHGRKTPERIRIGFYSTVAGPRTRGILTALHRLSPSTKVELVQLGWGEQVTAVLQGKVDASFARPPLTETGIQVFPVLTEKRVAVMSVHHHLAASETLHIGDLAGVTQVDTDNVSDEWRRWWAVDPRPDGVPTVYGPMVHSVEEMLEVIANSDVIGITAESLAEILPRKDIAYRPIIDIEPAQVVLVVPEEVGPTTFLLSRSLEEAQL</sequence>
<dbReference type="Gene3D" id="3.40.190.10">
    <property type="entry name" value="Periplasmic binding protein-like II"/>
    <property type="match status" value="2"/>
</dbReference>
<dbReference type="EMBL" id="QJVD01000053">
    <property type="protein sequence ID" value="PYI64396.1"/>
    <property type="molecule type" value="Genomic_DNA"/>
</dbReference>
<dbReference type="OrthoDB" id="3181812at2"/>
<protein>
    <submittedName>
        <fullName evidence="6">LysR family transcriptional regulator</fullName>
    </submittedName>
</protein>
<keyword evidence="3" id="KW-0238">DNA-binding</keyword>
<evidence type="ECO:0000256" key="1">
    <source>
        <dbReference type="ARBA" id="ARBA00009437"/>
    </source>
</evidence>
<keyword evidence="4" id="KW-0804">Transcription</keyword>
<dbReference type="FunFam" id="1.10.10.10:FF:000001">
    <property type="entry name" value="LysR family transcriptional regulator"/>
    <property type="match status" value="1"/>
</dbReference>
<dbReference type="GO" id="GO:0032993">
    <property type="term" value="C:protein-DNA complex"/>
    <property type="evidence" value="ECO:0007669"/>
    <property type="project" value="TreeGrafter"/>
</dbReference>
<dbReference type="InterPro" id="IPR036388">
    <property type="entry name" value="WH-like_DNA-bd_sf"/>
</dbReference>
<feature type="domain" description="HTH lysR-type" evidence="5">
    <location>
        <begin position="1"/>
        <end position="64"/>
    </location>
</feature>
<dbReference type="Pfam" id="PF00126">
    <property type="entry name" value="HTH_1"/>
    <property type="match status" value="1"/>
</dbReference>